<dbReference type="Gene3D" id="3.40.50.150">
    <property type="entry name" value="Vaccinia Virus protein VP39"/>
    <property type="match status" value="1"/>
</dbReference>
<evidence type="ECO:0000259" key="1">
    <source>
        <dbReference type="Pfam" id="PF13649"/>
    </source>
</evidence>
<name>A0ABP9J2M8_9MICO</name>
<reference evidence="3" key="1">
    <citation type="journal article" date="2019" name="Int. J. Syst. Evol. Microbiol.">
        <title>The Global Catalogue of Microorganisms (GCM) 10K type strain sequencing project: providing services to taxonomists for standard genome sequencing and annotation.</title>
        <authorList>
            <consortium name="The Broad Institute Genomics Platform"/>
            <consortium name="The Broad Institute Genome Sequencing Center for Infectious Disease"/>
            <person name="Wu L."/>
            <person name="Ma J."/>
        </authorList>
    </citation>
    <scope>NUCLEOTIDE SEQUENCE [LARGE SCALE GENOMIC DNA]</scope>
    <source>
        <strain evidence="3">JCM 17687</strain>
    </source>
</reference>
<dbReference type="Proteomes" id="UP001500427">
    <property type="component" value="Unassembled WGS sequence"/>
</dbReference>
<dbReference type="PANTHER" id="PTHR43591">
    <property type="entry name" value="METHYLTRANSFERASE"/>
    <property type="match status" value="1"/>
</dbReference>
<feature type="domain" description="Methyltransferase" evidence="1">
    <location>
        <begin position="54"/>
        <end position="148"/>
    </location>
</feature>
<accession>A0ABP9J2M8</accession>
<dbReference type="SUPFAM" id="SSF53335">
    <property type="entry name" value="S-adenosyl-L-methionine-dependent methyltransferases"/>
    <property type="match status" value="1"/>
</dbReference>
<evidence type="ECO:0000313" key="2">
    <source>
        <dbReference type="EMBL" id="GAA5016774.1"/>
    </source>
</evidence>
<evidence type="ECO:0000313" key="3">
    <source>
        <dbReference type="Proteomes" id="UP001500427"/>
    </source>
</evidence>
<dbReference type="CDD" id="cd02440">
    <property type="entry name" value="AdoMet_MTases"/>
    <property type="match status" value="1"/>
</dbReference>
<sequence>MHTDDVERDEIVAGVRRLFDLVADSYDAVGVTLFEPIATGLVEAVGASPGDRAVDLGCGNGVSSRALAAAVGPTGSVVGLDLSPAMVERAAAALDGSPTEVTFVVGDAQDPDLSPASFDAAIASLVVFFLPDAAGAVSRWLRLLRPGGRLGISTFGPSSPQWQALEAPLREFMPPTDPRMAGPQSPFGSDGGMEALVTGAGAVDVQTSSRRVEFAFDDVDHWVRFSRSVGQRIAWERMTDDQRAGVLERSRATFAEVAGPDGSLPVWQQVRYTVGRAPGDPSRS</sequence>
<keyword evidence="3" id="KW-1185">Reference proteome</keyword>
<dbReference type="EMBL" id="BAABIW010000002">
    <property type="protein sequence ID" value="GAA5016774.1"/>
    <property type="molecule type" value="Genomic_DNA"/>
</dbReference>
<dbReference type="PANTHER" id="PTHR43591:SF99">
    <property type="entry name" value="OS06G0646000 PROTEIN"/>
    <property type="match status" value="1"/>
</dbReference>
<dbReference type="InterPro" id="IPR029063">
    <property type="entry name" value="SAM-dependent_MTases_sf"/>
</dbReference>
<proteinExistence type="predicted"/>
<dbReference type="Pfam" id="PF13649">
    <property type="entry name" value="Methyltransf_25"/>
    <property type="match status" value="1"/>
</dbReference>
<gene>
    <name evidence="2" type="ORF">GCM10023258_02590</name>
</gene>
<organism evidence="2 3">
    <name type="scientific">Terrabacter aeriphilus</name>
    <dbReference type="NCBI Taxonomy" id="515662"/>
    <lineage>
        <taxon>Bacteria</taxon>
        <taxon>Bacillati</taxon>
        <taxon>Actinomycetota</taxon>
        <taxon>Actinomycetes</taxon>
        <taxon>Micrococcales</taxon>
        <taxon>Intrasporangiaceae</taxon>
        <taxon>Terrabacter</taxon>
    </lineage>
</organism>
<dbReference type="InterPro" id="IPR041698">
    <property type="entry name" value="Methyltransf_25"/>
</dbReference>
<protein>
    <recommendedName>
        <fullName evidence="1">Methyltransferase domain-containing protein</fullName>
    </recommendedName>
</protein>
<comment type="caution">
    <text evidence="2">The sequence shown here is derived from an EMBL/GenBank/DDBJ whole genome shotgun (WGS) entry which is preliminary data.</text>
</comment>